<name>A0AAW1DMW2_9HEMI</name>
<comment type="caution">
    <text evidence="1">The sequence shown here is derived from an EMBL/GenBank/DDBJ whole genome shotgun (WGS) entry which is preliminary data.</text>
</comment>
<sequence length="55" mass="6501">MKKFTFKGVLDGLRSSVSQQPRNDQEIVETLKPEHFQVAKVSDYICIYIFLYIIY</sequence>
<evidence type="ECO:0000313" key="1">
    <source>
        <dbReference type="EMBL" id="KAK9512361.1"/>
    </source>
</evidence>
<protein>
    <submittedName>
        <fullName evidence="1">Uncharacterized protein</fullName>
    </submittedName>
</protein>
<organism evidence="1 2">
    <name type="scientific">Rhynocoris fuscipes</name>
    <dbReference type="NCBI Taxonomy" id="488301"/>
    <lineage>
        <taxon>Eukaryota</taxon>
        <taxon>Metazoa</taxon>
        <taxon>Ecdysozoa</taxon>
        <taxon>Arthropoda</taxon>
        <taxon>Hexapoda</taxon>
        <taxon>Insecta</taxon>
        <taxon>Pterygota</taxon>
        <taxon>Neoptera</taxon>
        <taxon>Paraneoptera</taxon>
        <taxon>Hemiptera</taxon>
        <taxon>Heteroptera</taxon>
        <taxon>Panheteroptera</taxon>
        <taxon>Cimicomorpha</taxon>
        <taxon>Reduviidae</taxon>
        <taxon>Harpactorinae</taxon>
        <taxon>Harpactorini</taxon>
        <taxon>Rhynocoris</taxon>
    </lineage>
</organism>
<keyword evidence="2" id="KW-1185">Reference proteome</keyword>
<dbReference type="AlphaFoldDB" id="A0AAW1DMW2"/>
<reference evidence="1 2" key="1">
    <citation type="submission" date="2022-12" db="EMBL/GenBank/DDBJ databases">
        <title>Chromosome-level genome assembly of true bugs.</title>
        <authorList>
            <person name="Ma L."/>
            <person name="Li H."/>
        </authorList>
    </citation>
    <scope>NUCLEOTIDE SEQUENCE [LARGE SCALE GENOMIC DNA]</scope>
    <source>
        <strain evidence="1">Lab_2022b</strain>
    </source>
</reference>
<dbReference type="Proteomes" id="UP001461498">
    <property type="component" value="Unassembled WGS sequence"/>
</dbReference>
<evidence type="ECO:0000313" key="2">
    <source>
        <dbReference type="Proteomes" id="UP001461498"/>
    </source>
</evidence>
<accession>A0AAW1DMW2</accession>
<gene>
    <name evidence="1" type="ORF">O3M35_000805</name>
</gene>
<dbReference type="EMBL" id="JAPXFL010000001">
    <property type="protein sequence ID" value="KAK9512361.1"/>
    <property type="molecule type" value="Genomic_DNA"/>
</dbReference>
<proteinExistence type="predicted"/>